<evidence type="ECO:0000259" key="1">
    <source>
        <dbReference type="Pfam" id="PF09848"/>
    </source>
</evidence>
<dbReference type="Proteomes" id="UP001139104">
    <property type="component" value="Unassembled WGS sequence"/>
</dbReference>
<name>A0ABS9Z4S9_9HYPH</name>
<evidence type="ECO:0000313" key="3">
    <source>
        <dbReference type="Proteomes" id="UP001139104"/>
    </source>
</evidence>
<dbReference type="Gene3D" id="3.40.50.300">
    <property type="entry name" value="P-loop containing nucleotide triphosphate hydrolases"/>
    <property type="match status" value="1"/>
</dbReference>
<dbReference type="RefSeq" id="WP_243066601.1">
    <property type="nucleotide sequence ID" value="NZ_JAIVFK010000004.1"/>
</dbReference>
<gene>
    <name evidence="2" type="ORF">K2U94_07470</name>
</gene>
<dbReference type="EMBL" id="JAIVFP010000001">
    <property type="protein sequence ID" value="MCI4682602.1"/>
    <property type="molecule type" value="Genomic_DNA"/>
</dbReference>
<feature type="domain" description="Schlafen group 3-like DNA/RNA helicase" evidence="1">
    <location>
        <begin position="258"/>
        <end position="643"/>
    </location>
</feature>
<accession>A0ABS9Z4S9</accession>
<proteinExistence type="predicted"/>
<comment type="caution">
    <text evidence="2">The sequence shown here is derived from an EMBL/GenBank/DDBJ whole genome shotgun (WGS) entry which is preliminary data.</text>
</comment>
<reference evidence="2" key="1">
    <citation type="journal article" date="2022" name="ISME J.">
        <title>Identification of active gaseous-alkane degraders at natural gas seeps.</title>
        <authorList>
            <person name="Farhan Ul Haque M."/>
            <person name="Hernandez M."/>
            <person name="Crombie A.T."/>
            <person name="Murrell J.C."/>
        </authorList>
    </citation>
    <scope>NUCLEOTIDE SEQUENCE</scope>
    <source>
        <strain evidence="2">PC2</strain>
    </source>
</reference>
<protein>
    <submittedName>
        <fullName evidence="2">DUF2075 domain-containing protein</fullName>
    </submittedName>
</protein>
<sequence length="673" mass="73109">MSEQIKIGESLSKTNAQRSFYRATVEEFLTTLTAEIVGHLSSRHVALHSSAQAEQIRAWEAEIAILHDAFSEMDVGVYGWSISLEVSLFRLAKRLDAVVLAPGVVAVVEFKIGEKSYLGAHKAQLERYACSLKDFHEASQSRLIVPILCADCAPQVSQSLQLCDGVANILFANRETLIDAFRLVAAQSDFDALPLDGVGFDASAYRPTPTIVEAAQALYQGHAIADIGRGDAADEELQAAAQALRDIVSGAETLRRKIVCFVTGAPGAGKTLLGLDLALKLRSGERPAALLSGNRPLVHVLTEALATDSARRGQKSKAAAKYEADSAIQNLLGYLKEHTDGAKPPEHVIVFDEAQRAWNAEVGQELMGRAKSEPALFLEILDRLEWCCLVCLVGPGQEINRGEGGLPLWAEAIADSIRNGVKWEIVAAPAAIDGGQLVCGDGLASDSDFASLDCRRVASLHLANAIRSYRNPLHGFWVAALLESDLVQARGFADQMDEPPTYLTRDLERARAWLRERRRGQRSVGLLCSSGAVRLVGDGVPPALRSNELSPIGHWFLKPYSDFRSGSALETPVSEYGCQGLEVDFAALCWGGDLIWDGHAFAPRRMQAPRWQKLRDPEKRRFRLNAYRVLLTRARAGTIIFIPSGSEDDPTRSPAEFDQTAAALLAAGCEALP</sequence>
<dbReference type="Pfam" id="PF09848">
    <property type="entry name" value="SLFN-g3_helicase"/>
    <property type="match status" value="1"/>
</dbReference>
<organism evidence="2 3">
    <name type="scientific">Candidatus Rhodoblastus alkanivorans</name>
    <dbReference type="NCBI Taxonomy" id="2954117"/>
    <lineage>
        <taxon>Bacteria</taxon>
        <taxon>Pseudomonadati</taxon>
        <taxon>Pseudomonadota</taxon>
        <taxon>Alphaproteobacteria</taxon>
        <taxon>Hyphomicrobiales</taxon>
        <taxon>Rhodoblastaceae</taxon>
        <taxon>Rhodoblastus</taxon>
    </lineage>
</organism>
<dbReference type="SUPFAM" id="SSF52540">
    <property type="entry name" value="P-loop containing nucleoside triphosphate hydrolases"/>
    <property type="match status" value="1"/>
</dbReference>
<evidence type="ECO:0000313" key="2">
    <source>
        <dbReference type="EMBL" id="MCI4682602.1"/>
    </source>
</evidence>
<dbReference type="InterPro" id="IPR027417">
    <property type="entry name" value="P-loop_NTPase"/>
</dbReference>
<dbReference type="InterPro" id="IPR018647">
    <property type="entry name" value="SLFN_3-like_DNA/RNA_helicase"/>
</dbReference>
<keyword evidence="3" id="KW-1185">Reference proteome</keyword>